<dbReference type="eggNOG" id="ENOG5033IWN">
    <property type="taxonomic scope" value="Bacteria"/>
</dbReference>
<gene>
    <name evidence="2" type="ordered locus">KSE_06430</name>
</gene>
<keyword evidence="3" id="KW-1185">Reference proteome</keyword>
<evidence type="ECO:0000256" key="1">
    <source>
        <dbReference type="SAM" id="MobiDB-lite"/>
    </source>
</evidence>
<feature type="compositionally biased region" description="Gly residues" evidence="1">
    <location>
        <begin position="123"/>
        <end position="143"/>
    </location>
</feature>
<proteinExistence type="predicted"/>
<dbReference type="AlphaFoldDB" id="E4N5K2"/>
<dbReference type="HOGENOM" id="CLU_046399_0_0_11"/>
<evidence type="ECO:0000313" key="2">
    <source>
        <dbReference type="EMBL" id="BAJ26483.1"/>
    </source>
</evidence>
<feature type="region of interest" description="Disordered" evidence="1">
    <location>
        <begin position="353"/>
        <end position="382"/>
    </location>
</feature>
<dbReference type="EMBL" id="AP010968">
    <property type="protein sequence ID" value="BAJ26483.1"/>
    <property type="molecule type" value="Genomic_DNA"/>
</dbReference>
<dbReference type="RefSeq" id="WP_014133802.1">
    <property type="nucleotide sequence ID" value="NC_016109.1"/>
</dbReference>
<dbReference type="STRING" id="452652.KSE_06430"/>
<reference evidence="2 3" key="1">
    <citation type="journal article" date="2010" name="DNA Res.">
        <title>Genome sequence of Kitasatospora setae NBRC 14216T: an evolutionary snapshot of the family Streptomycetaceae.</title>
        <authorList>
            <person name="Ichikawa N."/>
            <person name="Oguchi A."/>
            <person name="Ikeda H."/>
            <person name="Ishikawa J."/>
            <person name="Kitani S."/>
            <person name="Watanabe Y."/>
            <person name="Nakamura S."/>
            <person name="Katano Y."/>
            <person name="Kishi E."/>
            <person name="Sasagawa M."/>
            <person name="Ankai A."/>
            <person name="Fukui S."/>
            <person name="Hashimoto Y."/>
            <person name="Kamata S."/>
            <person name="Otoguro M."/>
            <person name="Tanikawa S."/>
            <person name="Nihira T."/>
            <person name="Horinouchi S."/>
            <person name="Ohnishi Y."/>
            <person name="Hayakawa M."/>
            <person name="Kuzuyama T."/>
            <person name="Arisawa A."/>
            <person name="Nomoto F."/>
            <person name="Miura H."/>
            <person name="Takahashi Y."/>
            <person name="Fujita N."/>
        </authorList>
    </citation>
    <scope>NUCLEOTIDE SEQUENCE [LARGE SCALE GENOMIC DNA]</scope>
    <source>
        <strain evidence="3">ATCC 33774 / DSM 43861 / JCM 3304 / KCC A-0304 / NBRC 14216 / KM-6054</strain>
    </source>
</reference>
<organism evidence="2 3">
    <name type="scientific">Kitasatospora setae (strain ATCC 33774 / DSM 43861 / JCM 3304 / KCC A-0304 / NBRC 14216 / KM-6054)</name>
    <name type="common">Streptomyces setae</name>
    <dbReference type="NCBI Taxonomy" id="452652"/>
    <lineage>
        <taxon>Bacteria</taxon>
        <taxon>Bacillati</taxon>
        <taxon>Actinomycetota</taxon>
        <taxon>Actinomycetes</taxon>
        <taxon>Kitasatosporales</taxon>
        <taxon>Streptomycetaceae</taxon>
        <taxon>Kitasatospora</taxon>
    </lineage>
</organism>
<evidence type="ECO:0000313" key="3">
    <source>
        <dbReference type="Proteomes" id="UP000007076"/>
    </source>
</evidence>
<feature type="compositionally biased region" description="Basic residues" evidence="1">
    <location>
        <begin position="365"/>
        <end position="375"/>
    </location>
</feature>
<feature type="region of interest" description="Disordered" evidence="1">
    <location>
        <begin position="120"/>
        <end position="147"/>
    </location>
</feature>
<sequence>MANGVFHTLYGIELNLTRPDLGHPDRPGLLAEITAPIDRRERELLECLQHHREGRCEAEDRAAERSPWMHVRRRTVGGRTTWVAAHLPLRRTPTPDEDDRRKALQERIARAADRHGCRYELGARGGGGSGSGGGSADGTGGGSRIRSDVLVTGPGGLRIGWAAQYAPISAEAVRRRSRAAAEHGIVPLWVTCDRRAALIDRAPWARVDDLPWQRIASRSTRMTVRAGVRHLQQWKCVRGSARPCPLNGSWCGRMHTGWYLPALCLPARPPLDVEELVGASAAGELVPLRVPLRPGAAAAAGAAGAARMWAPVADRDRWRETVAEEEPSGPGAPFDAGVDYAYEELDPVCRYREEEGRAHGGPRLPRSRRHAHHRGYPAADAGADADAGAVALHTRDTVPRRLLVIPPQVRRGLVVTDEERRAAAVLLECHIAHVGPCGGCGAPIDRYGPRGAHACAPCRARVMAGALRG</sequence>
<accession>E4N5K2</accession>
<name>E4N5K2_KITSK</name>
<protein>
    <submittedName>
        <fullName evidence="2">Uncharacterized protein</fullName>
    </submittedName>
</protein>
<dbReference type="PATRIC" id="fig|452652.3.peg.633"/>
<dbReference type="KEGG" id="ksk:KSE_06430"/>
<dbReference type="Proteomes" id="UP000007076">
    <property type="component" value="Chromosome"/>
</dbReference>